<dbReference type="EC" id="3.5.4.13" evidence="3"/>
<comment type="caution">
    <text evidence="3">The sequence shown here is derived from an EMBL/GenBank/DDBJ whole genome shotgun (WGS) entry which is preliminary data.</text>
</comment>
<organism evidence="3 4">
    <name type="scientific">Anaerovibrio slackiae</name>
    <dbReference type="NCBI Taxonomy" id="2652309"/>
    <lineage>
        <taxon>Bacteria</taxon>
        <taxon>Bacillati</taxon>
        <taxon>Bacillota</taxon>
        <taxon>Negativicutes</taxon>
        <taxon>Selenomonadales</taxon>
        <taxon>Selenomonadaceae</taxon>
        <taxon>Anaerovibrio</taxon>
    </lineage>
</organism>
<evidence type="ECO:0000313" key="3">
    <source>
        <dbReference type="EMBL" id="MSU08962.1"/>
    </source>
</evidence>
<dbReference type="RefSeq" id="WP_154407123.1">
    <property type="nucleotide sequence ID" value="NZ_VUNR01000014.1"/>
</dbReference>
<evidence type="ECO:0000256" key="1">
    <source>
        <dbReference type="ARBA" id="ARBA00022801"/>
    </source>
</evidence>
<dbReference type="Proteomes" id="UP000433181">
    <property type="component" value="Unassembled WGS sequence"/>
</dbReference>
<dbReference type="PANTHER" id="PTHR42680">
    <property type="entry name" value="DCTP DEAMINASE"/>
    <property type="match status" value="1"/>
</dbReference>
<reference evidence="3 4" key="1">
    <citation type="submission" date="2019-08" db="EMBL/GenBank/DDBJ databases">
        <title>In-depth cultivation of the pig gut microbiome towards novel bacterial diversity and tailored functional studies.</title>
        <authorList>
            <person name="Wylensek D."/>
            <person name="Hitch T.C.A."/>
            <person name="Clavel T."/>
        </authorList>
    </citation>
    <scope>NUCLEOTIDE SEQUENCE [LARGE SCALE GENOMIC DNA]</scope>
    <source>
        <strain evidence="3 4">WCA-693-APC-5D-A</strain>
    </source>
</reference>
<dbReference type="AlphaFoldDB" id="A0A6I2UIX8"/>
<protein>
    <submittedName>
        <fullName evidence="3">dCTP deaminase</fullName>
        <ecNumber evidence="3">3.5.4.13</ecNumber>
    </submittedName>
</protein>
<accession>A0A6I2UIX8</accession>
<dbReference type="GO" id="GO:0006229">
    <property type="term" value="P:dUTP biosynthetic process"/>
    <property type="evidence" value="ECO:0007669"/>
    <property type="project" value="InterPro"/>
</dbReference>
<sequence length="196" mass="22316">MLLSDQEIKKLAKEDGMITPFEERNLQSVSYDITAGNIARVFNRLSDPIDLNDKENIKLTYCEIDITDGYLIKPNEYMLVKSGEKYTLPDDIAAYARPRTTLSRLGLILTPQHFNPSFSGYIYYGLLNVTPNILKIYPGTSIGQIVFEKVYGALDKKNLYKNKTSAQYQNENEFIIPDVNNTRPEIMVYVNGILGE</sequence>
<dbReference type="InterPro" id="IPR011962">
    <property type="entry name" value="dCTP_deaminase"/>
</dbReference>
<dbReference type="NCBIfam" id="TIGR02274">
    <property type="entry name" value="dCTP_deam"/>
    <property type="match status" value="1"/>
</dbReference>
<dbReference type="PANTHER" id="PTHR42680:SF3">
    <property type="entry name" value="DCTP DEAMINASE"/>
    <property type="match status" value="1"/>
</dbReference>
<keyword evidence="2" id="KW-0546">Nucleotide metabolism</keyword>
<keyword evidence="4" id="KW-1185">Reference proteome</keyword>
<dbReference type="Pfam" id="PF22769">
    <property type="entry name" value="DCD"/>
    <property type="match status" value="1"/>
</dbReference>
<dbReference type="EMBL" id="VUNR01000014">
    <property type="protein sequence ID" value="MSU08962.1"/>
    <property type="molecule type" value="Genomic_DNA"/>
</dbReference>
<dbReference type="InterPro" id="IPR033704">
    <property type="entry name" value="dUTPase_trimeric"/>
</dbReference>
<gene>
    <name evidence="3" type="primary">dcd</name>
    <name evidence="3" type="ORF">FYJ84_08195</name>
</gene>
<evidence type="ECO:0000313" key="4">
    <source>
        <dbReference type="Proteomes" id="UP000433181"/>
    </source>
</evidence>
<dbReference type="GO" id="GO:0008829">
    <property type="term" value="F:dCTP deaminase activity"/>
    <property type="evidence" value="ECO:0007669"/>
    <property type="project" value="UniProtKB-EC"/>
</dbReference>
<dbReference type="SUPFAM" id="SSF51283">
    <property type="entry name" value="dUTPase-like"/>
    <property type="match status" value="1"/>
</dbReference>
<dbReference type="CDD" id="cd07557">
    <property type="entry name" value="trimeric_dUTPase"/>
    <property type="match status" value="1"/>
</dbReference>
<dbReference type="InterPro" id="IPR036157">
    <property type="entry name" value="dUTPase-like_sf"/>
</dbReference>
<name>A0A6I2UIX8_9FIRM</name>
<dbReference type="Gene3D" id="2.70.40.10">
    <property type="match status" value="1"/>
</dbReference>
<proteinExistence type="predicted"/>
<keyword evidence="1 3" id="KW-0378">Hydrolase</keyword>
<evidence type="ECO:0000256" key="2">
    <source>
        <dbReference type="ARBA" id="ARBA00023080"/>
    </source>
</evidence>
<dbReference type="GeneID" id="96778895"/>